<evidence type="ECO:0000256" key="1">
    <source>
        <dbReference type="SAM" id="MobiDB-lite"/>
    </source>
</evidence>
<evidence type="ECO:0000313" key="2">
    <source>
        <dbReference type="EMBL" id="EGF10761.1"/>
    </source>
</evidence>
<proteinExistence type="predicted"/>
<keyword evidence="3" id="KW-1185">Reference proteome</keyword>
<evidence type="ECO:0000313" key="3">
    <source>
        <dbReference type="Proteomes" id="UP000004105"/>
    </source>
</evidence>
<feature type="compositionally biased region" description="Polar residues" evidence="1">
    <location>
        <begin position="1"/>
        <end position="15"/>
    </location>
</feature>
<dbReference type="GO" id="GO:0004356">
    <property type="term" value="F:glutamine synthetase activity"/>
    <property type="evidence" value="ECO:0007669"/>
    <property type="project" value="UniProtKB-EC"/>
</dbReference>
<dbReference type="EMBL" id="AFAY01000031">
    <property type="protein sequence ID" value="EGF10761.1"/>
    <property type="molecule type" value="Genomic_DNA"/>
</dbReference>
<sequence>MRSLPHNASSSSPQIRNRVRGLRHTPYKAAEAVPAYAGMTFLKNR</sequence>
<gene>
    <name evidence="2" type="ORF">HMPREF9123_1643</name>
</gene>
<accession>F2BD37</accession>
<comment type="caution">
    <text evidence="2">The sequence shown here is derived from an EMBL/GenBank/DDBJ whole genome shotgun (WGS) entry which is preliminary data.</text>
</comment>
<organism evidence="2 3">
    <name type="scientific">Neisseria bacilliformis ATCC BAA-1200</name>
    <dbReference type="NCBI Taxonomy" id="888742"/>
    <lineage>
        <taxon>Bacteria</taxon>
        <taxon>Pseudomonadati</taxon>
        <taxon>Pseudomonadota</taxon>
        <taxon>Betaproteobacteria</taxon>
        <taxon>Neisseriales</taxon>
        <taxon>Neisseriaceae</taxon>
        <taxon>Neisseria</taxon>
    </lineage>
</organism>
<keyword evidence="2" id="KW-0436">Ligase</keyword>
<name>F2BD37_9NEIS</name>
<dbReference type="AlphaFoldDB" id="F2BD37"/>
<reference evidence="2 3" key="1">
    <citation type="submission" date="2011-02" db="EMBL/GenBank/DDBJ databases">
        <authorList>
            <person name="Muzny D."/>
            <person name="Qin X."/>
            <person name="Deng J."/>
            <person name="Jiang H."/>
            <person name="Liu Y."/>
            <person name="Qu J."/>
            <person name="Song X.-Z."/>
            <person name="Zhang L."/>
            <person name="Thornton R."/>
            <person name="Coyle M."/>
            <person name="Francisco L."/>
            <person name="Jackson L."/>
            <person name="Javaid M."/>
            <person name="Korchina V."/>
            <person name="Kovar C."/>
            <person name="Mata R."/>
            <person name="Mathew T."/>
            <person name="Ngo R."/>
            <person name="Nguyen L."/>
            <person name="Nguyen N."/>
            <person name="Okwuonu G."/>
            <person name="Ongeri F."/>
            <person name="Pham C."/>
            <person name="Simmons D."/>
            <person name="Wilczek-Boney K."/>
            <person name="Hale W."/>
            <person name="Jakkamsetti A."/>
            <person name="Pham P."/>
            <person name="Ruth R."/>
            <person name="San Lucas F."/>
            <person name="Warren J."/>
            <person name="Zhang J."/>
            <person name="Zhao Z."/>
            <person name="Zhou C."/>
            <person name="Zhu D."/>
            <person name="Lee S."/>
            <person name="Bess C."/>
            <person name="Blankenburg K."/>
            <person name="Forbes L."/>
            <person name="Fu Q."/>
            <person name="Gubbala S."/>
            <person name="Hirani K."/>
            <person name="Jayaseelan J.C."/>
            <person name="Lara F."/>
            <person name="Munidasa M."/>
            <person name="Palculict T."/>
            <person name="Patil S."/>
            <person name="Pu L.-L."/>
            <person name="Saada N."/>
            <person name="Tang L."/>
            <person name="Weissenberger G."/>
            <person name="Zhu Y."/>
            <person name="Hemphill L."/>
            <person name="Shang Y."/>
            <person name="Youmans B."/>
            <person name="Ayvaz T."/>
            <person name="Ross M."/>
            <person name="Santibanez J."/>
            <person name="Aqrawi P."/>
            <person name="Gross S."/>
            <person name="Joshi V."/>
            <person name="Fowler G."/>
            <person name="Nazareth L."/>
            <person name="Reid J."/>
            <person name="Worley K."/>
            <person name="Petrosino J."/>
            <person name="Highlander S."/>
            <person name="Gibbs R."/>
        </authorList>
    </citation>
    <scope>NUCLEOTIDE SEQUENCE [LARGE SCALE GENOMIC DNA]</scope>
    <source>
        <strain evidence="2 3">ATCC BAA-1200</strain>
    </source>
</reference>
<dbReference type="Proteomes" id="UP000004105">
    <property type="component" value="Unassembled WGS sequence"/>
</dbReference>
<dbReference type="EC" id="6.3.1.2" evidence="2"/>
<protein>
    <submittedName>
        <fullName evidence="2">Glutamine synthetase</fullName>
        <ecNumber evidence="2">6.3.1.2</ecNumber>
    </submittedName>
</protein>
<feature type="region of interest" description="Disordered" evidence="1">
    <location>
        <begin position="1"/>
        <end position="23"/>
    </location>
</feature>
<dbReference type="HOGENOM" id="CLU_3202382_0_0_4"/>